<name>A0A166FEQ5_9EURY</name>
<keyword evidence="1" id="KW-0812">Transmembrane</keyword>
<evidence type="ECO:0000313" key="3">
    <source>
        <dbReference type="Proteomes" id="UP000077066"/>
    </source>
</evidence>
<comment type="caution">
    <text evidence="2">The sequence shown here is derived from an EMBL/GenBank/DDBJ whole genome shotgun (WGS) entry which is preliminary data.</text>
</comment>
<proteinExistence type="predicted"/>
<dbReference type="AlphaFoldDB" id="A0A166FEQ5"/>
<reference evidence="2 3" key="1">
    <citation type="submission" date="2016-04" db="EMBL/GenBank/DDBJ databases">
        <title>Genome sequence of Methanobrevibacter filiformis DSM 11501.</title>
        <authorList>
            <person name="Poehlein A."/>
            <person name="Seedorf H."/>
            <person name="Daniel R."/>
        </authorList>
    </citation>
    <scope>NUCLEOTIDE SEQUENCE [LARGE SCALE GENOMIC DNA]</scope>
    <source>
        <strain evidence="2 3">DSM 11501</strain>
    </source>
</reference>
<evidence type="ECO:0000313" key="2">
    <source>
        <dbReference type="EMBL" id="KZX17601.1"/>
    </source>
</evidence>
<keyword evidence="1" id="KW-0472">Membrane</keyword>
<protein>
    <submittedName>
        <fullName evidence="2">Uncharacterized protein</fullName>
    </submittedName>
</protein>
<accession>A0A166FEQ5</accession>
<evidence type="ECO:0000256" key="1">
    <source>
        <dbReference type="SAM" id="Phobius"/>
    </source>
</evidence>
<keyword evidence="1" id="KW-1133">Transmembrane helix</keyword>
<organism evidence="2 3">
    <name type="scientific">Methanobrevibacter filiformis</name>
    <dbReference type="NCBI Taxonomy" id="55758"/>
    <lineage>
        <taxon>Archaea</taxon>
        <taxon>Methanobacteriati</taxon>
        <taxon>Methanobacteriota</taxon>
        <taxon>Methanomada group</taxon>
        <taxon>Methanobacteria</taxon>
        <taxon>Methanobacteriales</taxon>
        <taxon>Methanobacteriaceae</taxon>
        <taxon>Methanobrevibacter</taxon>
    </lineage>
</organism>
<dbReference type="Proteomes" id="UP000077066">
    <property type="component" value="Unassembled WGS sequence"/>
</dbReference>
<dbReference type="PATRIC" id="fig|55758.3.peg.56"/>
<feature type="transmembrane region" description="Helical" evidence="1">
    <location>
        <begin position="12"/>
        <end position="36"/>
    </location>
</feature>
<dbReference type="EMBL" id="LWMT01000007">
    <property type="protein sequence ID" value="KZX17601.1"/>
    <property type="molecule type" value="Genomic_DNA"/>
</dbReference>
<keyword evidence="3" id="KW-1185">Reference proteome</keyword>
<gene>
    <name evidence="2" type="ORF">MBFIL_00480</name>
</gene>
<sequence>MAKKQSVIVNILKSLLIIILFVGFFEAGLLGSYTIVTSEAPDVKGLIDSQIDSIMSLVNSNQVNNLLIKDPTIIQVTNKMDVADALKEQANVDGVSVDQMNVSTYQNLEGSNIEVNIEALGYSSVNVSSGQIVLSQTPDYQVVAKAKAKADGHGVEIDTSTIKITSVLKLYSTNKNASKIQIG</sequence>